<protein>
    <recommendedName>
        <fullName evidence="5">Glutathione S-transferase C-terminal-like protein</fullName>
    </recommendedName>
</protein>
<dbReference type="PANTHER" id="PTHR43968">
    <property type="match status" value="1"/>
</dbReference>
<sequence>MHKQLTFYNNKLSSNGMGVAIALTEAKASFSYYEIDFLNKPEWFTTLINPAGQVPAMTYGGPSVLPSSPSPESAKLAESTILLELVADLYPSSGLLPSDPVKRAKVRFFTHTVVTRYLASYARWWLRGERGAWRGVYEGALALQALLPENGEGYAVGEEFTIADCDFAPLAGRVRIAYERGIGRFDPAEAPLLREAMDGPELERFRRYLDRVMARPSVQAHYGEEWIAEGTKDLVAIFNKRFSEA</sequence>
<keyword evidence="4" id="KW-1185">Reference proteome</keyword>
<dbReference type="SFLD" id="SFLDS00019">
    <property type="entry name" value="Glutathione_Transferase_(cytos"/>
    <property type="match status" value="1"/>
</dbReference>
<feature type="domain" description="GST N-terminal" evidence="1">
    <location>
        <begin position="3"/>
        <end position="94"/>
    </location>
</feature>
<dbReference type="InterPro" id="IPR010987">
    <property type="entry name" value="Glutathione-S-Trfase_C-like"/>
</dbReference>
<dbReference type="PROSITE" id="PS50405">
    <property type="entry name" value="GST_CTER"/>
    <property type="match status" value="1"/>
</dbReference>
<dbReference type="InterPro" id="IPR050983">
    <property type="entry name" value="GST_Omega/HSP26"/>
</dbReference>
<evidence type="ECO:0000259" key="2">
    <source>
        <dbReference type="PROSITE" id="PS50405"/>
    </source>
</evidence>
<dbReference type="RefSeq" id="XP_007774962.1">
    <property type="nucleotide sequence ID" value="XM_007776772.1"/>
</dbReference>
<accession>A0A5M3M777</accession>
<evidence type="ECO:0000313" key="4">
    <source>
        <dbReference type="Proteomes" id="UP000053558"/>
    </source>
</evidence>
<dbReference type="InterPro" id="IPR040079">
    <property type="entry name" value="Glutathione_S-Trfase"/>
</dbReference>
<dbReference type="AlphaFoldDB" id="A0A5M3M777"/>
<dbReference type="SUPFAM" id="SSF47616">
    <property type="entry name" value="GST C-terminal domain-like"/>
    <property type="match status" value="1"/>
</dbReference>
<dbReference type="Proteomes" id="UP000053558">
    <property type="component" value="Unassembled WGS sequence"/>
</dbReference>
<reference evidence="4" key="1">
    <citation type="journal article" date="2012" name="Science">
        <title>The Paleozoic origin of enzymatic lignin decomposition reconstructed from 31 fungal genomes.</title>
        <authorList>
            <person name="Floudas D."/>
            <person name="Binder M."/>
            <person name="Riley R."/>
            <person name="Barry K."/>
            <person name="Blanchette R.A."/>
            <person name="Henrissat B."/>
            <person name="Martinez A.T."/>
            <person name="Otillar R."/>
            <person name="Spatafora J.W."/>
            <person name="Yadav J.S."/>
            <person name="Aerts A."/>
            <person name="Benoit I."/>
            <person name="Boyd A."/>
            <person name="Carlson A."/>
            <person name="Copeland A."/>
            <person name="Coutinho P.M."/>
            <person name="de Vries R.P."/>
            <person name="Ferreira P."/>
            <person name="Findley K."/>
            <person name="Foster B."/>
            <person name="Gaskell J."/>
            <person name="Glotzer D."/>
            <person name="Gorecki P."/>
            <person name="Heitman J."/>
            <person name="Hesse C."/>
            <person name="Hori C."/>
            <person name="Igarashi K."/>
            <person name="Jurgens J.A."/>
            <person name="Kallen N."/>
            <person name="Kersten P."/>
            <person name="Kohler A."/>
            <person name="Kuees U."/>
            <person name="Kumar T.K.A."/>
            <person name="Kuo A."/>
            <person name="LaButti K."/>
            <person name="Larrondo L.F."/>
            <person name="Lindquist E."/>
            <person name="Ling A."/>
            <person name="Lombard V."/>
            <person name="Lucas S."/>
            <person name="Lundell T."/>
            <person name="Martin R."/>
            <person name="McLaughlin D.J."/>
            <person name="Morgenstern I."/>
            <person name="Morin E."/>
            <person name="Murat C."/>
            <person name="Nagy L.G."/>
            <person name="Nolan M."/>
            <person name="Ohm R.A."/>
            <person name="Patyshakuliyeva A."/>
            <person name="Rokas A."/>
            <person name="Ruiz-Duenas F.J."/>
            <person name="Sabat G."/>
            <person name="Salamov A."/>
            <person name="Samejima M."/>
            <person name="Schmutz J."/>
            <person name="Slot J.C."/>
            <person name="St John F."/>
            <person name="Stenlid J."/>
            <person name="Sun H."/>
            <person name="Sun S."/>
            <person name="Syed K."/>
            <person name="Tsang A."/>
            <person name="Wiebenga A."/>
            <person name="Young D."/>
            <person name="Pisabarro A."/>
            <person name="Eastwood D.C."/>
            <person name="Martin F."/>
            <person name="Cullen D."/>
            <person name="Grigoriev I.V."/>
            <person name="Hibbett D.S."/>
        </authorList>
    </citation>
    <scope>NUCLEOTIDE SEQUENCE [LARGE SCALE GENOMIC DNA]</scope>
    <source>
        <strain evidence="4">RWD-64-598 SS2</strain>
    </source>
</reference>
<dbReference type="SFLD" id="SFLDG00358">
    <property type="entry name" value="Main_(cytGST)"/>
    <property type="match status" value="1"/>
</dbReference>
<dbReference type="CDD" id="cd00570">
    <property type="entry name" value="GST_N_family"/>
    <property type="match status" value="1"/>
</dbReference>
<comment type="caution">
    <text evidence="3">The sequence shown here is derived from an EMBL/GenBank/DDBJ whole genome shotgun (WGS) entry which is preliminary data.</text>
</comment>
<dbReference type="Gene3D" id="1.20.1050.10">
    <property type="match status" value="1"/>
</dbReference>
<dbReference type="InterPro" id="IPR004045">
    <property type="entry name" value="Glutathione_S-Trfase_N"/>
</dbReference>
<dbReference type="OMA" id="HEAKADY"/>
<evidence type="ECO:0000259" key="1">
    <source>
        <dbReference type="PROSITE" id="PS50404"/>
    </source>
</evidence>
<dbReference type="SUPFAM" id="SSF52833">
    <property type="entry name" value="Thioredoxin-like"/>
    <property type="match status" value="1"/>
</dbReference>
<dbReference type="InterPro" id="IPR036282">
    <property type="entry name" value="Glutathione-S-Trfase_C_sf"/>
</dbReference>
<evidence type="ECO:0008006" key="5">
    <source>
        <dbReference type="Google" id="ProtNLM"/>
    </source>
</evidence>
<evidence type="ECO:0000313" key="3">
    <source>
        <dbReference type="EMBL" id="EIW74903.1"/>
    </source>
</evidence>
<dbReference type="EMBL" id="JH711590">
    <property type="protein sequence ID" value="EIW74903.1"/>
    <property type="molecule type" value="Genomic_DNA"/>
</dbReference>
<gene>
    <name evidence="3" type="ORF">CONPUDRAFT_77706</name>
</gene>
<organism evidence="3 4">
    <name type="scientific">Coniophora puteana (strain RWD-64-598)</name>
    <name type="common">Brown rot fungus</name>
    <dbReference type="NCBI Taxonomy" id="741705"/>
    <lineage>
        <taxon>Eukaryota</taxon>
        <taxon>Fungi</taxon>
        <taxon>Dikarya</taxon>
        <taxon>Basidiomycota</taxon>
        <taxon>Agaricomycotina</taxon>
        <taxon>Agaricomycetes</taxon>
        <taxon>Agaricomycetidae</taxon>
        <taxon>Boletales</taxon>
        <taxon>Coniophorineae</taxon>
        <taxon>Coniophoraceae</taxon>
        <taxon>Coniophora</taxon>
    </lineage>
</organism>
<dbReference type="KEGG" id="cput:CONPUDRAFT_77706"/>
<dbReference type="PROSITE" id="PS50404">
    <property type="entry name" value="GST_NTER"/>
    <property type="match status" value="1"/>
</dbReference>
<name>A0A5M3M777_CONPW</name>
<feature type="domain" description="GST C-terminal" evidence="2">
    <location>
        <begin position="99"/>
        <end position="238"/>
    </location>
</feature>
<dbReference type="InterPro" id="IPR036249">
    <property type="entry name" value="Thioredoxin-like_sf"/>
</dbReference>
<dbReference type="GeneID" id="19209645"/>
<dbReference type="GO" id="GO:0005737">
    <property type="term" value="C:cytoplasm"/>
    <property type="evidence" value="ECO:0007669"/>
    <property type="project" value="TreeGrafter"/>
</dbReference>
<dbReference type="Gene3D" id="3.40.30.10">
    <property type="entry name" value="Glutaredoxin"/>
    <property type="match status" value="1"/>
</dbReference>
<proteinExistence type="predicted"/>
<dbReference type="OrthoDB" id="202840at2759"/>
<dbReference type="PANTHER" id="PTHR43968:SF6">
    <property type="entry name" value="GLUTATHIONE S-TRANSFERASE OMEGA"/>
    <property type="match status" value="1"/>
</dbReference>